<protein>
    <submittedName>
        <fullName evidence="2">Uncharacterized protein</fullName>
    </submittedName>
</protein>
<feature type="region of interest" description="Disordered" evidence="1">
    <location>
        <begin position="197"/>
        <end position="225"/>
    </location>
</feature>
<dbReference type="Proteomes" id="UP000239757">
    <property type="component" value="Unassembled WGS sequence"/>
</dbReference>
<organism evidence="2 3">
    <name type="scientific">Gossypium barbadense</name>
    <name type="common">Sea Island cotton</name>
    <name type="synonym">Hibiscus barbadensis</name>
    <dbReference type="NCBI Taxonomy" id="3634"/>
    <lineage>
        <taxon>Eukaryota</taxon>
        <taxon>Viridiplantae</taxon>
        <taxon>Streptophyta</taxon>
        <taxon>Embryophyta</taxon>
        <taxon>Tracheophyta</taxon>
        <taxon>Spermatophyta</taxon>
        <taxon>Magnoliopsida</taxon>
        <taxon>eudicotyledons</taxon>
        <taxon>Gunneridae</taxon>
        <taxon>Pentapetalae</taxon>
        <taxon>rosids</taxon>
        <taxon>malvids</taxon>
        <taxon>Malvales</taxon>
        <taxon>Malvaceae</taxon>
        <taxon>Malvoideae</taxon>
        <taxon>Gossypium</taxon>
    </lineage>
</organism>
<name>A0A2P5WD73_GOSBA</name>
<accession>A0A2P5WD73</accession>
<proteinExistence type="predicted"/>
<reference evidence="2 3" key="1">
    <citation type="submission" date="2015-01" db="EMBL/GenBank/DDBJ databases">
        <title>Genome of allotetraploid Gossypium barbadense reveals genomic plasticity and fiber elongation in cotton evolution.</title>
        <authorList>
            <person name="Chen X."/>
            <person name="Liu X."/>
            <person name="Zhao B."/>
            <person name="Zheng H."/>
            <person name="Hu Y."/>
            <person name="Lu G."/>
            <person name="Yang C."/>
            <person name="Chen J."/>
            <person name="Shan C."/>
            <person name="Zhang L."/>
            <person name="Zhou Y."/>
            <person name="Wang L."/>
            <person name="Guo W."/>
            <person name="Bai Y."/>
            <person name="Ruan J."/>
            <person name="Shangguan X."/>
            <person name="Mao Y."/>
            <person name="Jiang J."/>
            <person name="Zhu Y."/>
            <person name="Lei J."/>
            <person name="Kang H."/>
            <person name="Chen S."/>
            <person name="He X."/>
            <person name="Wang R."/>
            <person name="Wang Y."/>
            <person name="Chen J."/>
            <person name="Wang L."/>
            <person name="Yu S."/>
            <person name="Wang B."/>
            <person name="Wei J."/>
            <person name="Song S."/>
            <person name="Lu X."/>
            <person name="Gao Z."/>
            <person name="Gu W."/>
            <person name="Deng X."/>
            <person name="Ma D."/>
            <person name="Wang S."/>
            <person name="Liang W."/>
            <person name="Fang L."/>
            <person name="Cai C."/>
            <person name="Zhu X."/>
            <person name="Zhou B."/>
            <person name="Zhang Y."/>
            <person name="Chen Z."/>
            <person name="Xu S."/>
            <person name="Zhu R."/>
            <person name="Wang S."/>
            <person name="Zhang T."/>
            <person name="Zhao G."/>
        </authorList>
    </citation>
    <scope>NUCLEOTIDE SEQUENCE [LARGE SCALE GENOMIC DNA]</scope>
    <source>
        <strain evidence="3">cv. Xinhai21</strain>
        <tissue evidence="2">Leaf</tissue>
    </source>
</reference>
<sequence length="225" mass="25270">MALCLSITNPNNVVFAADHSGDASSSWTGALESLSRSSSSWTAVLQEGEVPAAQVLDNFRAQNEHVEAELFSRIRNLENRLIDRLPPQLNHGEYATLVRDNLNLNEAINIRNYHILELKANLQDQLFNLLLSEPDDRLIQILGESPFPERAIRREALEYIELKMGAVNLNLENARSRFDKVLVEQVFRYTMSTSRGKKTAVPASKKRKGATSSSGPTTEIRHPFL</sequence>
<evidence type="ECO:0000313" key="2">
    <source>
        <dbReference type="EMBL" id="PPR89039.1"/>
    </source>
</evidence>
<evidence type="ECO:0000313" key="3">
    <source>
        <dbReference type="Proteomes" id="UP000239757"/>
    </source>
</evidence>
<dbReference type="EMBL" id="KZ668078">
    <property type="protein sequence ID" value="PPR89039.1"/>
    <property type="molecule type" value="Genomic_DNA"/>
</dbReference>
<evidence type="ECO:0000256" key="1">
    <source>
        <dbReference type="SAM" id="MobiDB-lite"/>
    </source>
</evidence>
<dbReference type="AlphaFoldDB" id="A0A2P5WD73"/>
<dbReference type="OrthoDB" id="1592449at2759"/>
<gene>
    <name evidence="2" type="ORF">GOBAR_AA31659</name>
</gene>